<reference evidence="9 11" key="1">
    <citation type="submission" date="2016-11" db="EMBL/GenBank/DDBJ databases">
        <authorList>
            <person name="Jaros S."/>
            <person name="Januszkiewicz K."/>
            <person name="Wedrychowicz H."/>
        </authorList>
    </citation>
    <scope>NUCLEOTIDE SEQUENCE [LARGE SCALE GENOMIC DNA]</scope>
    <source>
        <strain evidence="9 11">DSM 784</strain>
    </source>
</reference>
<evidence type="ECO:0000256" key="4">
    <source>
        <dbReference type="ARBA" id="ARBA00023136"/>
    </source>
</evidence>
<dbReference type="STRING" id="1004.SAMN05661012_04736"/>
<evidence type="ECO:0000256" key="3">
    <source>
        <dbReference type="ARBA" id="ARBA00022729"/>
    </source>
</evidence>
<dbReference type="InterPro" id="IPR011990">
    <property type="entry name" value="TPR-like_helical_dom_sf"/>
</dbReference>
<keyword evidence="5" id="KW-0998">Cell outer membrane</keyword>
<gene>
    <name evidence="9" type="ORF">SAMN05661012_04736</name>
    <name evidence="10" type="ORF">SR876_04005</name>
</gene>
<sequence length="451" mass="49999">MKKLSYILLALGLSATSCKKFVTIDNAPNSLSPTDVYAADATATSAVVAMYTYYATTYSLQYYTWTAELLGDDIQYRYYSSTPGLAEYQNGNVTTTNNTLRYNQWYYPFYVVAQANGAIDGLTKSTTLTGSVKNQLLGESYFMRAFHFFYLNNFFGGVPLSLDPVALNNSALARSSKADVYAQIITDLKTAADLLPGTYTGTLHARVNKHAAEALLARVYLYQKDYANAVTYATKVIGATDVTYSLSDLATTFKNSSAETILQFATYYGYTSFGYRAAAATTIPDYYLYNNFMNQFETGDNRKTAWTDSLVSGGTTYRRVNKYKLGTATAGDEYYVILRLAEQYLIRAEANAQLNNISAAQADLDAVRNRAGLGNTTAATKDDLLTAIAQERKIELFGELGHRWFDLVRTGQADAVLSKVKSTWVPRDTLMPIPYQEILNNKNLTQNPGFE</sequence>
<evidence type="ECO:0000256" key="1">
    <source>
        <dbReference type="ARBA" id="ARBA00004442"/>
    </source>
</evidence>
<comment type="similarity">
    <text evidence="2">Belongs to the SusD family.</text>
</comment>
<dbReference type="PROSITE" id="PS51257">
    <property type="entry name" value="PROKAR_LIPOPROTEIN"/>
    <property type="match status" value="1"/>
</dbReference>
<dbReference type="Pfam" id="PF07980">
    <property type="entry name" value="SusD_RagB"/>
    <property type="match status" value="1"/>
</dbReference>
<evidence type="ECO:0000259" key="7">
    <source>
        <dbReference type="Pfam" id="PF07980"/>
    </source>
</evidence>
<organism evidence="9 11">
    <name type="scientific">Chitinophaga sancti</name>
    <dbReference type="NCBI Taxonomy" id="1004"/>
    <lineage>
        <taxon>Bacteria</taxon>
        <taxon>Pseudomonadati</taxon>
        <taxon>Bacteroidota</taxon>
        <taxon>Chitinophagia</taxon>
        <taxon>Chitinophagales</taxon>
        <taxon>Chitinophagaceae</taxon>
        <taxon>Chitinophaga</taxon>
    </lineage>
</organism>
<dbReference type="Gene3D" id="1.25.40.390">
    <property type="match status" value="1"/>
</dbReference>
<feature type="domain" description="RagB/SusD" evidence="7">
    <location>
        <begin position="270"/>
        <end position="450"/>
    </location>
</feature>
<name>A0A1K1S408_9BACT</name>
<reference evidence="10 12" key="2">
    <citation type="submission" date="2023-11" db="EMBL/GenBank/DDBJ databases">
        <title>MicrobeMod: A computational toolkit for identifying prokaryotic methylation and restriction-modification with nanopore sequencing.</title>
        <authorList>
            <person name="Crits-Christoph A."/>
            <person name="Kang S.C."/>
            <person name="Lee H."/>
            <person name="Ostrov N."/>
        </authorList>
    </citation>
    <scope>NUCLEOTIDE SEQUENCE [LARGE SCALE GENOMIC DNA]</scope>
    <source>
        <strain evidence="10 12">ATCC 23090</strain>
    </source>
</reference>
<evidence type="ECO:0000313" key="9">
    <source>
        <dbReference type="EMBL" id="SFW79184.1"/>
    </source>
</evidence>
<dbReference type="Proteomes" id="UP000183788">
    <property type="component" value="Unassembled WGS sequence"/>
</dbReference>
<dbReference type="SUPFAM" id="SSF48452">
    <property type="entry name" value="TPR-like"/>
    <property type="match status" value="1"/>
</dbReference>
<evidence type="ECO:0000313" key="12">
    <source>
        <dbReference type="Proteomes" id="UP001326715"/>
    </source>
</evidence>
<comment type="subcellular location">
    <subcellularLocation>
        <location evidence="1">Cell outer membrane</location>
    </subcellularLocation>
</comment>
<dbReference type="InterPro" id="IPR033985">
    <property type="entry name" value="SusD-like_N"/>
</dbReference>
<dbReference type="Pfam" id="PF14322">
    <property type="entry name" value="SusD-like_3"/>
    <property type="match status" value="1"/>
</dbReference>
<dbReference type="EMBL" id="FPIZ01000017">
    <property type="protein sequence ID" value="SFW79184.1"/>
    <property type="molecule type" value="Genomic_DNA"/>
</dbReference>
<dbReference type="CDD" id="cd08977">
    <property type="entry name" value="SusD"/>
    <property type="match status" value="1"/>
</dbReference>
<dbReference type="GO" id="GO:0009279">
    <property type="term" value="C:cell outer membrane"/>
    <property type="evidence" value="ECO:0007669"/>
    <property type="project" value="UniProtKB-SubCell"/>
</dbReference>
<dbReference type="AlphaFoldDB" id="A0A1K1S408"/>
<dbReference type="OrthoDB" id="625727at2"/>
<evidence type="ECO:0000259" key="8">
    <source>
        <dbReference type="Pfam" id="PF14322"/>
    </source>
</evidence>
<keyword evidence="12" id="KW-1185">Reference proteome</keyword>
<dbReference type="InterPro" id="IPR012944">
    <property type="entry name" value="SusD_RagB_dom"/>
</dbReference>
<evidence type="ECO:0000313" key="10">
    <source>
        <dbReference type="EMBL" id="WQG90647.1"/>
    </source>
</evidence>
<keyword evidence="4" id="KW-0472">Membrane</keyword>
<evidence type="ECO:0000256" key="5">
    <source>
        <dbReference type="ARBA" id="ARBA00023237"/>
    </source>
</evidence>
<protein>
    <submittedName>
        <fullName evidence="10">RagB/SusD family nutrient uptake outer membrane protein</fullName>
    </submittedName>
    <submittedName>
        <fullName evidence="9">Starch-binding associating with outer membrane</fullName>
    </submittedName>
</protein>
<proteinExistence type="inferred from homology"/>
<dbReference type="RefSeq" id="WP_072363696.1">
    <property type="nucleotide sequence ID" value="NZ_CP139972.1"/>
</dbReference>
<evidence type="ECO:0000256" key="2">
    <source>
        <dbReference type="ARBA" id="ARBA00006275"/>
    </source>
</evidence>
<dbReference type="EMBL" id="CP140154">
    <property type="protein sequence ID" value="WQG90647.1"/>
    <property type="molecule type" value="Genomic_DNA"/>
</dbReference>
<keyword evidence="3 6" id="KW-0732">Signal</keyword>
<feature type="signal peptide" evidence="6">
    <location>
        <begin position="1"/>
        <end position="19"/>
    </location>
</feature>
<evidence type="ECO:0000313" key="11">
    <source>
        <dbReference type="Proteomes" id="UP000183788"/>
    </source>
</evidence>
<dbReference type="Proteomes" id="UP001326715">
    <property type="component" value="Chromosome"/>
</dbReference>
<accession>A0A1K1S408</accession>
<evidence type="ECO:0000256" key="6">
    <source>
        <dbReference type="SAM" id="SignalP"/>
    </source>
</evidence>
<feature type="domain" description="SusD-like N-terminal" evidence="8">
    <location>
        <begin position="63"/>
        <end position="221"/>
    </location>
</feature>
<feature type="chain" id="PRO_5013335303" evidence="6">
    <location>
        <begin position="20"/>
        <end position="451"/>
    </location>
</feature>